<evidence type="ECO:0000313" key="3">
    <source>
        <dbReference type="EMBL" id="RZC79503.1"/>
    </source>
</evidence>
<dbReference type="Proteomes" id="UP000316621">
    <property type="component" value="Chromosome 9"/>
</dbReference>
<dbReference type="STRING" id="3469.A0A4Y7L1S7"/>
<dbReference type="AlphaFoldDB" id="A0A4Y7L1S7"/>
<dbReference type="Gene3D" id="1.10.340.30">
    <property type="entry name" value="Hypothetical protein, domain 2"/>
    <property type="match status" value="1"/>
</dbReference>
<reference evidence="3 4" key="1">
    <citation type="journal article" date="2018" name="Science">
        <title>The opium poppy genome and morphinan production.</title>
        <authorList>
            <person name="Guo L."/>
            <person name="Winzer T."/>
            <person name="Yang X."/>
            <person name="Li Y."/>
            <person name="Ning Z."/>
            <person name="He Z."/>
            <person name="Teodor R."/>
            <person name="Lu Y."/>
            <person name="Bowser T.A."/>
            <person name="Graham I.A."/>
            <person name="Ye K."/>
        </authorList>
    </citation>
    <scope>NUCLEOTIDE SEQUENCE [LARGE SCALE GENOMIC DNA]</scope>
    <source>
        <strain evidence="4">cv. HN1</strain>
        <tissue evidence="3">Leaves</tissue>
    </source>
</reference>
<protein>
    <recommendedName>
        <fullName evidence="5">HhH-GPD domain-containing protein</fullName>
    </recommendedName>
</protein>
<proteinExistence type="predicted"/>
<accession>A0A4Y7L1S7</accession>
<evidence type="ECO:0008006" key="5">
    <source>
        <dbReference type="Google" id="ProtNLM"/>
    </source>
</evidence>
<dbReference type="InterPro" id="IPR011257">
    <property type="entry name" value="DNA_glycosylase"/>
</dbReference>
<name>A0A4Y7L1S7_PAPSO</name>
<dbReference type="SUPFAM" id="SSF48150">
    <property type="entry name" value="DNA-glycosylase"/>
    <property type="match status" value="1"/>
</dbReference>
<dbReference type="GO" id="GO:0006281">
    <property type="term" value="P:DNA repair"/>
    <property type="evidence" value="ECO:0007669"/>
    <property type="project" value="InterPro"/>
</dbReference>
<dbReference type="EMBL" id="CM010723">
    <property type="protein sequence ID" value="RZC79503.1"/>
    <property type="molecule type" value="Genomic_DNA"/>
</dbReference>
<dbReference type="GO" id="GO:0003677">
    <property type="term" value="F:DNA binding"/>
    <property type="evidence" value="ECO:0007669"/>
    <property type="project" value="InterPro"/>
</dbReference>
<sequence>MNELLKQTVCRQKEFCLISSNFVPKSSLEVVPQEIEEIIWTLGIHDRRAIMIQRFSSEYLWKDWTYITDLHGVGKYAADAYAVFCTGKWGQVKPKDHMLAEYWKFLHKEFGKAVSAEVGDRIAPYPTHG</sequence>
<evidence type="ECO:0000313" key="4">
    <source>
        <dbReference type="Proteomes" id="UP000316621"/>
    </source>
</evidence>
<dbReference type="InterPro" id="IPR045138">
    <property type="entry name" value="MeCP2/MBD4"/>
</dbReference>
<keyword evidence="2" id="KW-0539">Nucleus</keyword>
<organism evidence="3 4">
    <name type="scientific">Papaver somniferum</name>
    <name type="common">Opium poppy</name>
    <dbReference type="NCBI Taxonomy" id="3469"/>
    <lineage>
        <taxon>Eukaryota</taxon>
        <taxon>Viridiplantae</taxon>
        <taxon>Streptophyta</taxon>
        <taxon>Embryophyta</taxon>
        <taxon>Tracheophyta</taxon>
        <taxon>Spermatophyta</taxon>
        <taxon>Magnoliopsida</taxon>
        <taxon>Ranunculales</taxon>
        <taxon>Papaveraceae</taxon>
        <taxon>Papaveroideae</taxon>
        <taxon>Papaver</taxon>
    </lineage>
</organism>
<evidence type="ECO:0000256" key="1">
    <source>
        <dbReference type="ARBA" id="ARBA00004123"/>
    </source>
</evidence>
<dbReference type="PANTHER" id="PTHR15074">
    <property type="entry name" value="METHYL-CPG-BINDING PROTEIN"/>
    <property type="match status" value="1"/>
</dbReference>
<dbReference type="GO" id="GO:0003824">
    <property type="term" value="F:catalytic activity"/>
    <property type="evidence" value="ECO:0007669"/>
    <property type="project" value="InterPro"/>
</dbReference>
<evidence type="ECO:0000256" key="2">
    <source>
        <dbReference type="ARBA" id="ARBA00023242"/>
    </source>
</evidence>
<dbReference type="Gramene" id="RZC79503">
    <property type="protein sequence ID" value="RZC79503"/>
    <property type="gene ID" value="C5167_003741"/>
</dbReference>
<dbReference type="PANTHER" id="PTHR15074:SF0">
    <property type="entry name" value="METHYL-CPG-BINDING DOMAIN PROTEIN 4-LIKE PROTEIN"/>
    <property type="match status" value="1"/>
</dbReference>
<dbReference type="GO" id="GO:0005634">
    <property type="term" value="C:nucleus"/>
    <property type="evidence" value="ECO:0007669"/>
    <property type="project" value="UniProtKB-SubCell"/>
</dbReference>
<keyword evidence="4" id="KW-1185">Reference proteome</keyword>
<comment type="subcellular location">
    <subcellularLocation>
        <location evidence="1">Nucleus</location>
    </subcellularLocation>
</comment>
<gene>
    <name evidence="3" type="ORF">C5167_003741</name>
</gene>